<reference evidence="3" key="1">
    <citation type="submission" date="2022-06" db="EMBL/GenBank/DDBJ databases">
        <title>Aeoliella straminimaris, a novel planctomycete from sediments.</title>
        <authorList>
            <person name="Vitorino I.R."/>
            <person name="Lage O.M."/>
        </authorList>
    </citation>
    <scope>NUCLEOTIDE SEQUENCE</scope>
    <source>
        <strain evidence="3">ICT_H6.2</strain>
    </source>
</reference>
<accession>A0A9X2FF19</accession>
<sequence length="389" mass="42476">MSDSPATPDDSSATNQPADDPLRSVHTTSFPELLAQIGASVLVTTYQAGKLVVLRNDGGVLNTHFRNLLKPMGLAVEGGRLAIGCSVDVWEFHNVPAVCAKLDESDDYPTGGAKHDTCYLPRRSHCTGDVQIHEMAWVQDHTGSSEQRASELIFVNTAFSCLAIRSQENSFEPVWRPRFIQHLSPGDACHLNGLAIREGQVRYVTALGETTQPDGWREKKCDGGILIDVESGETIVRGLSMPHSPRWYNGRLWLLESGQGTLGTIDPATGKYEPVAQFPGFTRGLSFYGPLAFVGLSQVRESAVFSGIPLVDRLQQAEERTCGVWVVNIETGQTIAFCRFEEGVQEIFAVEVLPGVRFPDLVNHDAELIGRSYVLGDAALADVPAELRQ</sequence>
<evidence type="ECO:0000313" key="4">
    <source>
        <dbReference type="Proteomes" id="UP001155241"/>
    </source>
</evidence>
<dbReference type="AlphaFoldDB" id="A0A9X2FF19"/>
<protein>
    <submittedName>
        <fullName evidence="3">TIGR03032 family protein</fullName>
    </submittedName>
</protein>
<dbReference type="SUPFAM" id="SSF63829">
    <property type="entry name" value="Calcium-dependent phosphotriesterase"/>
    <property type="match status" value="1"/>
</dbReference>
<evidence type="ECO:0000256" key="1">
    <source>
        <dbReference type="SAM" id="MobiDB-lite"/>
    </source>
</evidence>
<dbReference type="EMBL" id="JAMXLR010000092">
    <property type="protein sequence ID" value="MCO6047900.1"/>
    <property type="molecule type" value="Genomic_DNA"/>
</dbReference>
<dbReference type="Pfam" id="PF16261">
    <property type="entry name" value="DUF4915"/>
    <property type="match status" value="1"/>
</dbReference>
<dbReference type="InterPro" id="IPR017481">
    <property type="entry name" value="CHP03032"/>
</dbReference>
<proteinExistence type="predicted"/>
<feature type="region of interest" description="Disordered" evidence="1">
    <location>
        <begin position="1"/>
        <end position="24"/>
    </location>
</feature>
<organism evidence="3 4">
    <name type="scientific">Aeoliella straminimaris</name>
    <dbReference type="NCBI Taxonomy" id="2954799"/>
    <lineage>
        <taxon>Bacteria</taxon>
        <taxon>Pseudomonadati</taxon>
        <taxon>Planctomycetota</taxon>
        <taxon>Planctomycetia</taxon>
        <taxon>Pirellulales</taxon>
        <taxon>Lacipirellulaceae</taxon>
        <taxon>Aeoliella</taxon>
    </lineage>
</organism>
<gene>
    <name evidence="3" type="ORF">NG895_28685</name>
</gene>
<feature type="compositionally biased region" description="Low complexity" evidence="1">
    <location>
        <begin position="1"/>
        <end position="14"/>
    </location>
</feature>
<comment type="caution">
    <text evidence="3">The sequence shown here is derived from an EMBL/GenBank/DDBJ whole genome shotgun (WGS) entry which is preliminary data.</text>
</comment>
<dbReference type="RefSeq" id="WP_252856006.1">
    <property type="nucleotide sequence ID" value="NZ_JAMXLR010000092.1"/>
</dbReference>
<dbReference type="Proteomes" id="UP001155241">
    <property type="component" value="Unassembled WGS sequence"/>
</dbReference>
<feature type="domain" description="Conserved hypothetical protein CHP03032" evidence="2">
    <location>
        <begin position="29"/>
        <end position="360"/>
    </location>
</feature>
<keyword evidence="4" id="KW-1185">Reference proteome</keyword>
<evidence type="ECO:0000313" key="3">
    <source>
        <dbReference type="EMBL" id="MCO6047900.1"/>
    </source>
</evidence>
<evidence type="ECO:0000259" key="2">
    <source>
        <dbReference type="Pfam" id="PF16261"/>
    </source>
</evidence>
<dbReference type="NCBIfam" id="TIGR03032">
    <property type="entry name" value="TIGR03032 family protein"/>
    <property type="match status" value="1"/>
</dbReference>
<name>A0A9X2FF19_9BACT</name>